<feature type="transmembrane region" description="Helical" evidence="1">
    <location>
        <begin position="107"/>
        <end position="126"/>
    </location>
</feature>
<reference evidence="2" key="1">
    <citation type="submission" date="2023-10" db="EMBL/GenBank/DDBJ databases">
        <title>Genome assembly of Pristionchus species.</title>
        <authorList>
            <person name="Yoshida K."/>
            <person name="Sommer R.J."/>
        </authorList>
    </citation>
    <scope>NUCLEOTIDE SEQUENCE</scope>
    <source>
        <strain evidence="2">RS5133</strain>
    </source>
</reference>
<keyword evidence="1" id="KW-0812">Transmembrane</keyword>
<keyword evidence="3" id="KW-1185">Reference proteome</keyword>
<sequence>SGLPCVLISWLSHLFALSMTIGKILSVFTRFTAISMPIRDKIIWTPSLTKRLLIVMFSIPFVLYVFFPFQPPLFVPTTDGDGRFAGINGDGYMAVVNRAQETRMHEITLLISAVILTVTHMFKSVIQYMIPNTLSSFAEPILLIFTSSKVRMEL</sequence>
<keyword evidence="1" id="KW-0472">Membrane</keyword>
<evidence type="ECO:0000313" key="3">
    <source>
        <dbReference type="Proteomes" id="UP001432322"/>
    </source>
</evidence>
<comment type="caution">
    <text evidence="2">The sequence shown here is derived from an EMBL/GenBank/DDBJ whole genome shotgun (WGS) entry which is preliminary data.</text>
</comment>
<gene>
    <name evidence="2" type="ORF">PFISCL1PPCAC_2305</name>
</gene>
<dbReference type="PANTHER" id="PTHR31627">
    <property type="entry name" value="SERPENTINE RECEPTOR CLASS GAMMA-RELATED"/>
    <property type="match status" value="1"/>
</dbReference>
<feature type="transmembrane region" description="Helical" evidence="1">
    <location>
        <begin position="52"/>
        <end position="69"/>
    </location>
</feature>
<evidence type="ECO:0000313" key="2">
    <source>
        <dbReference type="EMBL" id="GMT11008.1"/>
    </source>
</evidence>
<keyword evidence="1" id="KW-1133">Transmembrane helix</keyword>
<dbReference type="EMBL" id="BTSY01000001">
    <property type="protein sequence ID" value="GMT11008.1"/>
    <property type="molecule type" value="Genomic_DNA"/>
</dbReference>
<name>A0AAV5UXW8_9BILA</name>
<feature type="non-terminal residue" evidence="2">
    <location>
        <position position="1"/>
    </location>
</feature>
<dbReference type="InterPro" id="IPR051119">
    <property type="entry name" value="Nematode_SR-like"/>
</dbReference>
<feature type="transmembrane region" description="Helical" evidence="1">
    <location>
        <begin position="6"/>
        <end position="31"/>
    </location>
</feature>
<protein>
    <recommendedName>
        <fullName evidence="4">G protein-coupled receptor</fullName>
    </recommendedName>
</protein>
<dbReference type="PANTHER" id="PTHR31627:SF42">
    <property type="entry name" value="G_PROTEIN_RECEP_F1_2 DOMAIN-CONTAINING PROTEIN-RELATED"/>
    <property type="match status" value="1"/>
</dbReference>
<organism evidence="2 3">
    <name type="scientific">Pristionchus fissidentatus</name>
    <dbReference type="NCBI Taxonomy" id="1538716"/>
    <lineage>
        <taxon>Eukaryota</taxon>
        <taxon>Metazoa</taxon>
        <taxon>Ecdysozoa</taxon>
        <taxon>Nematoda</taxon>
        <taxon>Chromadorea</taxon>
        <taxon>Rhabditida</taxon>
        <taxon>Rhabditina</taxon>
        <taxon>Diplogasteromorpha</taxon>
        <taxon>Diplogasteroidea</taxon>
        <taxon>Neodiplogasteridae</taxon>
        <taxon>Pristionchus</taxon>
    </lineage>
</organism>
<feature type="non-terminal residue" evidence="2">
    <location>
        <position position="154"/>
    </location>
</feature>
<proteinExistence type="predicted"/>
<evidence type="ECO:0000256" key="1">
    <source>
        <dbReference type="SAM" id="Phobius"/>
    </source>
</evidence>
<accession>A0AAV5UXW8</accession>
<dbReference type="AlphaFoldDB" id="A0AAV5UXW8"/>
<evidence type="ECO:0008006" key="4">
    <source>
        <dbReference type="Google" id="ProtNLM"/>
    </source>
</evidence>
<dbReference type="Proteomes" id="UP001432322">
    <property type="component" value="Unassembled WGS sequence"/>
</dbReference>